<dbReference type="EMBL" id="CP003282">
    <property type="protein sequence ID" value="AFG37329.1"/>
    <property type="molecule type" value="Genomic_DNA"/>
</dbReference>
<evidence type="ECO:0000313" key="3">
    <source>
        <dbReference type="EMBL" id="AFG37329.1"/>
    </source>
</evidence>
<organism evidence="3 4">
    <name type="scientific">Spirochaeta africana (strain ATCC 700263 / DSM 8902 / Z-7692)</name>
    <dbReference type="NCBI Taxonomy" id="889378"/>
    <lineage>
        <taxon>Bacteria</taxon>
        <taxon>Pseudomonadati</taxon>
        <taxon>Spirochaetota</taxon>
        <taxon>Spirochaetia</taxon>
        <taxon>Spirochaetales</taxon>
        <taxon>Spirochaetaceae</taxon>
        <taxon>Spirochaeta</taxon>
    </lineage>
</organism>
<protein>
    <submittedName>
        <fullName evidence="3">TIGR00341 family protein</fullName>
    </submittedName>
</protein>
<sequence length="414" mass="44616">MRWRKKTNTKPGNPETPPGDPSVARSAPQPKSDERPKPGEPAAAKPSLADEVSRESRKIRRWNFATHLLKRRRDGELSLNGGLGGLRHEYAIYRERKQKTEEKYLTYETVVASATDSAEYYVLLVLSCLIATFGLLNNSAAVIIGAMIVAPLMGPILGLSAGVLWGSGRTVLEAVTTLLWGILIVLGITAAISFALPFVQLSEQILARTTPNLLDIGIALASGLAGAYAYTNKKVSASIPGVAIAVALMPPLCTIGITLGIGRWDLAVGAATLFGVNLLGISLAALIVFYLVDLHPHVTADEPDKERIKRRVFSQLIISLAALLAIAIPMIVAAQGFVEQNRMRQLASDYLYTELGRGAVYELSIQHNPDGLAIRAILLGGDVEPDTLQTELAQLSGIPVELHLFRIEPVPARE</sequence>
<reference evidence="4" key="1">
    <citation type="journal article" date="2013" name="Stand. Genomic Sci.">
        <title>Complete genome sequence of the halophilic bacterium Spirochaeta africana type strain (Z-7692(T)) from the alkaline Lake Magadi in the East African Rift.</title>
        <authorList>
            <person name="Liolos K."/>
            <person name="Abt B."/>
            <person name="Scheuner C."/>
            <person name="Teshima H."/>
            <person name="Held B."/>
            <person name="Lapidus A."/>
            <person name="Nolan M."/>
            <person name="Lucas S."/>
            <person name="Deshpande S."/>
            <person name="Cheng J.F."/>
            <person name="Tapia R."/>
            <person name="Goodwin L.A."/>
            <person name="Pitluck S."/>
            <person name="Pagani I."/>
            <person name="Ivanova N."/>
            <person name="Mavromatis K."/>
            <person name="Mikhailova N."/>
            <person name="Huntemann M."/>
            <person name="Pati A."/>
            <person name="Chen A."/>
            <person name="Palaniappan K."/>
            <person name="Land M."/>
            <person name="Rohde M."/>
            <person name="Tindall B.J."/>
            <person name="Detter J.C."/>
            <person name="Goker M."/>
            <person name="Bristow J."/>
            <person name="Eisen J.A."/>
            <person name="Markowitz V."/>
            <person name="Hugenholtz P."/>
            <person name="Woyke T."/>
            <person name="Klenk H.P."/>
            <person name="Kyrpides N.C."/>
        </authorList>
    </citation>
    <scope>NUCLEOTIDE SEQUENCE</scope>
    <source>
        <strain evidence="4">ATCC 700263 / DSM 8902 / Z-7692</strain>
    </source>
</reference>
<dbReference type="NCBIfam" id="TIGR00341">
    <property type="entry name" value="TIGR00341 family protein"/>
    <property type="match status" value="1"/>
</dbReference>
<keyword evidence="2" id="KW-0472">Membrane</keyword>
<feature type="transmembrane region" description="Helical" evidence="2">
    <location>
        <begin position="242"/>
        <end position="261"/>
    </location>
</feature>
<dbReference type="PANTHER" id="PTHR20992:SF9">
    <property type="entry name" value="AT15442P-RELATED"/>
    <property type="match status" value="1"/>
</dbReference>
<feature type="transmembrane region" description="Helical" evidence="2">
    <location>
        <begin position="313"/>
        <end position="338"/>
    </location>
</feature>
<dbReference type="PATRIC" id="fig|889378.3.peg.1257"/>
<dbReference type="Pfam" id="PF04087">
    <property type="entry name" value="DUF389"/>
    <property type="match status" value="1"/>
</dbReference>
<evidence type="ECO:0000313" key="4">
    <source>
        <dbReference type="Proteomes" id="UP000007383"/>
    </source>
</evidence>
<feature type="transmembrane region" description="Helical" evidence="2">
    <location>
        <begin position="120"/>
        <end position="136"/>
    </location>
</feature>
<feature type="transmembrane region" description="Helical" evidence="2">
    <location>
        <begin position="267"/>
        <end position="292"/>
    </location>
</feature>
<dbReference type="InterPro" id="IPR005240">
    <property type="entry name" value="DUF389"/>
</dbReference>
<dbReference type="KEGG" id="sfc:Spiaf_1254"/>
<dbReference type="PANTHER" id="PTHR20992">
    <property type="entry name" value="AT15442P-RELATED"/>
    <property type="match status" value="1"/>
</dbReference>
<dbReference type="eggNOG" id="COG1808">
    <property type="taxonomic scope" value="Bacteria"/>
</dbReference>
<dbReference type="STRING" id="889378.Spiaf_1254"/>
<keyword evidence="2" id="KW-0812">Transmembrane</keyword>
<gene>
    <name evidence="3" type="ordered locus">Spiaf_1254</name>
</gene>
<dbReference type="Proteomes" id="UP000007383">
    <property type="component" value="Chromosome"/>
</dbReference>
<feature type="transmembrane region" description="Helical" evidence="2">
    <location>
        <begin position="178"/>
        <end position="201"/>
    </location>
</feature>
<name>H9UII6_SPIAZ</name>
<evidence type="ECO:0000256" key="1">
    <source>
        <dbReference type="SAM" id="MobiDB-lite"/>
    </source>
</evidence>
<keyword evidence="2" id="KW-1133">Transmembrane helix</keyword>
<dbReference type="AlphaFoldDB" id="H9UII6"/>
<dbReference type="RefSeq" id="WP_014455317.1">
    <property type="nucleotide sequence ID" value="NC_017098.1"/>
</dbReference>
<evidence type="ECO:0000256" key="2">
    <source>
        <dbReference type="SAM" id="Phobius"/>
    </source>
</evidence>
<dbReference type="HOGENOM" id="CLU_663751_0_0_12"/>
<accession>H9UII6</accession>
<feature type="transmembrane region" description="Helical" evidence="2">
    <location>
        <begin position="142"/>
        <end position="166"/>
    </location>
</feature>
<keyword evidence="4" id="KW-1185">Reference proteome</keyword>
<feature type="transmembrane region" description="Helical" evidence="2">
    <location>
        <begin position="213"/>
        <end position="230"/>
    </location>
</feature>
<feature type="region of interest" description="Disordered" evidence="1">
    <location>
        <begin position="1"/>
        <end position="52"/>
    </location>
</feature>
<proteinExistence type="predicted"/>